<sequence length="129" mass="15015">MSQLVISYQADDPLAQSFQRQLTQWAGRHWDFPTLKFHNQRPNVAFETHQAARLRRQFKADLKASQRLLVMISRETWQSQWADWEISQATQRDKRLLATKLDTPNIAPMALLATDSVWVPPFDPLGLTQ</sequence>
<comment type="caution">
    <text evidence="2">The sequence shown here is derived from an EMBL/GenBank/DDBJ whole genome shotgun (WGS) entry which is preliminary data.</text>
</comment>
<evidence type="ECO:0000313" key="2">
    <source>
        <dbReference type="EMBL" id="RXI79678.1"/>
    </source>
</evidence>
<evidence type="ECO:0000259" key="1">
    <source>
        <dbReference type="Pfam" id="PF08937"/>
    </source>
</evidence>
<dbReference type="EMBL" id="QXIL01000003">
    <property type="protein sequence ID" value="RXI79678.1"/>
    <property type="molecule type" value="Genomic_DNA"/>
</dbReference>
<dbReference type="InterPro" id="IPR015032">
    <property type="entry name" value="ThsB__TIR-like_domain"/>
</dbReference>
<dbReference type="Pfam" id="PF08937">
    <property type="entry name" value="ThsB_TIR"/>
    <property type="match status" value="1"/>
</dbReference>
<evidence type="ECO:0000313" key="3">
    <source>
        <dbReference type="Proteomes" id="UP000290602"/>
    </source>
</evidence>
<organism evidence="2 3">
    <name type="scientific">Levilactobacillus suantsaii</name>
    <dbReference type="NCBI Taxonomy" id="2292255"/>
    <lineage>
        <taxon>Bacteria</taxon>
        <taxon>Bacillati</taxon>
        <taxon>Bacillota</taxon>
        <taxon>Bacilli</taxon>
        <taxon>Lactobacillales</taxon>
        <taxon>Lactobacillaceae</taxon>
        <taxon>Levilactobacillus</taxon>
    </lineage>
</organism>
<reference evidence="2 3" key="1">
    <citation type="submission" date="2018-08" db="EMBL/GenBank/DDBJ databases">
        <title>Lactobacillus suantsai sp. nov., isolated from traditional fermented suan-tsai in Taiwan.</title>
        <authorList>
            <person name="Huang C.-H."/>
        </authorList>
    </citation>
    <scope>NUCLEOTIDE SEQUENCE [LARGE SCALE GENOMIC DNA]</scope>
    <source>
        <strain evidence="2 3">BCRC 12945</strain>
    </source>
</reference>
<dbReference type="Proteomes" id="UP000290602">
    <property type="component" value="Unassembled WGS sequence"/>
</dbReference>
<feature type="domain" description="Thoeris protein ThsB TIR-like" evidence="1">
    <location>
        <begin position="6"/>
        <end position="102"/>
    </location>
</feature>
<name>A0A4Q0VM00_9LACO</name>
<dbReference type="Gene3D" id="3.40.50.11200">
    <property type="match status" value="1"/>
</dbReference>
<dbReference type="RefSeq" id="WP_129031568.1">
    <property type="nucleotide sequence ID" value="NZ_CP059603.1"/>
</dbReference>
<keyword evidence="3" id="KW-1185">Reference proteome</keyword>
<gene>
    <name evidence="2" type="ORF">DXH47_02840</name>
</gene>
<dbReference type="AlphaFoldDB" id="A0A4Q0VM00"/>
<proteinExistence type="predicted"/>
<protein>
    <submittedName>
        <fullName evidence="2">TIR domain-containing protein</fullName>
    </submittedName>
</protein>
<accession>A0A4Q0VM00</accession>
<dbReference type="OrthoDB" id="2316360at2"/>